<dbReference type="NCBIfam" id="NF007039">
    <property type="entry name" value="PRK09496.3-2"/>
    <property type="match status" value="1"/>
</dbReference>
<sequence>MRIVIIGVGEVGFHVAKALSQEEHDITVMDVDPVKCKRATENLDVIVLEGNGASPRNLSMANVQDADYVLSLTRVDEVNLIASQQAHQLGAKKIIARLRNQQYTTRDSIIKPEKFGIDLVIHPEKEACREIVQLVRHSYATQVMDFEGGRMQMMGIRLEEGCPIIGKSVREICDEERDFKFGIITVLRNGESHVPWSDFIFSEGDTAYFIVKTERIESLMILLGKEATQTNSIIILGGSKIGRSVAAELENEMSVRMIDNRRDKAEWLASKLKETMVLYGDGTDVELLKAENIQDADSFIAVTESEQTNLLSGMLAHHLGVKQSVIHVSTTEYMPIVQEIGLGAVLSKNMSTVNSILRFIASDQTEKSVTTFDEIDVDVIEFSPEPGSKVTKAPLSEIKFPEDSIVGMINHHGHLAIARGSTQLTDEDTVLVFAKSSAVKNLRKLFEA</sequence>
<dbReference type="Pfam" id="PF02080">
    <property type="entry name" value="TrkA_C"/>
    <property type="match status" value="1"/>
</dbReference>
<evidence type="ECO:0008006" key="9">
    <source>
        <dbReference type="Google" id="ProtNLM"/>
    </source>
</evidence>
<protein>
    <recommendedName>
        <fullName evidence="9">Trk system potassium uptake protein TrkA</fullName>
    </recommendedName>
</protein>
<keyword evidence="5" id="KW-0406">Ion transport</keyword>
<keyword evidence="4" id="KW-0520">NAD</keyword>
<evidence type="ECO:0000256" key="4">
    <source>
        <dbReference type="ARBA" id="ARBA00023027"/>
    </source>
</evidence>
<dbReference type="Pfam" id="PF02254">
    <property type="entry name" value="TrkA_N"/>
    <property type="match status" value="2"/>
</dbReference>
<feature type="domain" description="RCK N-terminal" evidence="6">
    <location>
        <begin position="1"/>
        <end position="121"/>
    </location>
</feature>
<dbReference type="InterPro" id="IPR050721">
    <property type="entry name" value="Trk_Ktr_HKT_K-transport"/>
</dbReference>
<dbReference type="NCBIfam" id="NF007031">
    <property type="entry name" value="PRK09496.1-2"/>
    <property type="match status" value="1"/>
</dbReference>
<dbReference type="GO" id="GO:0005886">
    <property type="term" value="C:plasma membrane"/>
    <property type="evidence" value="ECO:0007669"/>
    <property type="project" value="InterPro"/>
</dbReference>
<evidence type="ECO:0000313" key="8">
    <source>
        <dbReference type="EMBL" id="SUZ58908.1"/>
    </source>
</evidence>
<evidence type="ECO:0000256" key="5">
    <source>
        <dbReference type="ARBA" id="ARBA00023065"/>
    </source>
</evidence>
<keyword evidence="3" id="KW-0630">Potassium</keyword>
<feature type="domain" description="RCK N-terminal" evidence="6">
    <location>
        <begin position="230"/>
        <end position="347"/>
    </location>
</feature>
<evidence type="ECO:0000256" key="2">
    <source>
        <dbReference type="ARBA" id="ARBA00022538"/>
    </source>
</evidence>
<dbReference type="PROSITE" id="PS51201">
    <property type="entry name" value="RCK_N"/>
    <property type="match status" value="2"/>
</dbReference>
<feature type="domain" description="RCK C-terminal" evidence="7">
    <location>
        <begin position="141"/>
        <end position="225"/>
    </location>
</feature>
<dbReference type="EMBL" id="UINC01000649">
    <property type="protein sequence ID" value="SUZ58908.1"/>
    <property type="molecule type" value="Genomic_DNA"/>
</dbReference>
<accession>A0A381NYB5</accession>
<dbReference type="InterPro" id="IPR006036">
    <property type="entry name" value="K_uptake_TrkA"/>
</dbReference>
<dbReference type="PANTHER" id="PTHR43833">
    <property type="entry name" value="POTASSIUM CHANNEL PROTEIN 2-RELATED-RELATED"/>
    <property type="match status" value="1"/>
</dbReference>
<dbReference type="AlphaFoldDB" id="A0A381NYB5"/>
<keyword evidence="2" id="KW-0633">Potassium transport</keyword>
<dbReference type="PANTHER" id="PTHR43833:SF5">
    <property type="entry name" value="TRK SYSTEM POTASSIUM UPTAKE PROTEIN TRKA"/>
    <property type="match status" value="1"/>
</dbReference>
<dbReference type="PRINTS" id="PR00335">
    <property type="entry name" value="KUPTAKETRKA"/>
</dbReference>
<dbReference type="InterPro" id="IPR036291">
    <property type="entry name" value="NAD(P)-bd_dom_sf"/>
</dbReference>
<dbReference type="SUPFAM" id="SSF116726">
    <property type="entry name" value="TrkA C-terminal domain-like"/>
    <property type="match status" value="2"/>
</dbReference>
<evidence type="ECO:0000256" key="1">
    <source>
        <dbReference type="ARBA" id="ARBA00022448"/>
    </source>
</evidence>
<dbReference type="Gene3D" id="3.30.70.1450">
    <property type="entry name" value="Regulator of K+ conductance, C-terminal domain"/>
    <property type="match status" value="2"/>
</dbReference>
<dbReference type="NCBIfam" id="NF007032">
    <property type="entry name" value="PRK09496.1-4"/>
    <property type="match status" value="1"/>
</dbReference>
<reference evidence="8" key="1">
    <citation type="submission" date="2018-05" db="EMBL/GenBank/DDBJ databases">
        <authorList>
            <person name="Lanie J.A."/>
            <person name="Ng W.-L."/>
            <person name="Kazmierczak K.M."/>
            <person name="Andrzejewski T.M."/>
            <person name="Davidsen T.M."/>
            <person name="Wayne K.J."/>
            <person name="Tettelin H."/>
            <person name="Glass J.I."/>
            <person name="Rusch D."/>
            <person name="Podicherti R."/>
            <person name="Tsui H.-C.T."/>
            <person name="Winkler M.E."/>
        </authorList>
    </citation>
    <scope>NUCLEOTIDE SEQUENCE</scope>
</reference>
<feature type="domain" description="RCK C-terminal" evidence="7">
    <location>
        <begin position="367"/>
        <end position="448"/>
    </location>
</feature>
<name>A0A381NYB5_9ZZZZ</name>
<dbReference type="SUPFAM" id="SSF51735">
    <property type="entry name" value="NAD(P)-binding Rossmann-fold domains"/>
    <property type="match status" value="2"/>
</dbReference>
<proteinExistence type="predicted"/>
<dbReference type="InterPro" id="IPR036721">
    <property type="entry name" value="RCK_C_sf"/>
</dbReference>
<evidence type="ECO:0000256" key="3">
    <source>
        <dbReference type="ARBA" id="ARBA00022958"/>
    </source>
</evidence>
<evidence type="ECO:0000259" key="7">
    <source>
        <dbReference type="PROSITE" id="PS51202"/>
    </source>
</evidence>
<organism evidence="8">
    <name type="scientific">marine metagenome</name>
    <dbReference type="NCBI Taxonomy" id="408172"/>
    <lineage>
        <taxon>unclassified sequences</taxon>
        <taxon>metagenomes</taxon>
        <taxon>ecological metagenomes</taxon>
    </lineage>
</organism>
<evidence type="ECO:0000259" key="6">
    <source>
        <dbReference type="PROSITE" id="PS51201"/>
    </source>
</evidence>
<dbReference type="InterPro" id="IPR006037">
    <property type="entry name" value="RCK_C"/>
</dbReference>
<dbReference type="GO" id="GO:0015079">
    <property type="term" value="F:potassium ion transmembrane transporter activity"/>
    <property type="evidence" value="ECO:0007669"/>
    <property type="project" value="InterPro"/>
</dbReference>
<dbReference type="Gene3D" id="3.40.50.720">
    <property type="entry name" value="NAD(P)-binding Rossmann-like Domain"/>
    <property type="match status" value="2"/>
</dbReference>
<dbReference type="InterPro" id="IPR003148">
    <property type="entry name" value="RCK_N"/>
</dbReference>
<dbReference type="PROSITE" id="PS51202">
    <property type="entry name" value="RCK_C"/>
    <property type="match status" value="2"/>
</dbReference>
<gene>
    <name evidence="8" type="ORF">METZ01_LOCUS11762</name>
</gene>
<keyword evidence="1" id="KW-0813">Transport</keyword>